<proteinExistence type="predicted"/>
<gene>
    <name evidence="1" type="ORF">KP509_03G024000</name>
</gene>
<comment type="caution">
    <text evidence="1">The sequence shown here is derived from an EMBL/GenBank/DDBJ whole genome shotgun (WGS) entry which is preliminary data.</text>
</comment>
<dbReference type="AlphaFoldDB" id="A0A8T2V281"/>
<sequence>MFCFWEVSLDGKESDHAEAKVHRPRREELKSYARRKAVLGRRGIQAIGASGTRREIYRVQKQATRKKVDSSRLDGAIRVGSSCCVFSILLTITDQTECISRVLLSHAGYSFQIS</sequence>
<keyword evidence="2" id="KW-1185">Reference proteome</keyword>
<protein>
    <submittedName>
        <fullName evidence="1">Uncharacterized protein</fullName>
    </submittedName>
</protein>
<dbReference type="EMBL" id="CM035408">
    <property type="protein sequence ID" value="KAH7441068.1"/>
    <property type="molecule type" value="Genomic_DNA"/>
</dbReference>
<accession>A0A8T2V281</accession>
<organism evidence="1 2">
    <name type="scientific">Ceratopteris richardii</name>
    <name type="common">Triangle waterfern</name>
    <dbReference type="NCBI Taxonomy" id="49495"/>
    <lineage>
        <taxon>Eukaryota</taxon>
        <taxon>Viridiplantae</taxon>
        <taxon>Streptophyta</taxon>
        <taxon>Embryophyta</taxon>
        <taxon>Tracheophyta</taxon>
        <taxon>Polypodiopsida</taxon>
        <taxon>Polypodiidae</taxon>
        <taxon>Polypodiales</taxon>
        <taxon>Pteridineae</taxon>
        <taxon>Pteridaceae</taxon>
        <taxon>Parkerioideae</taxon>
        <taxon>Ceratopteris</taxon>
    </lineage>
</organism>
<evidence type="ECO:0000313" key="2">
    <source>
        <dbReference type="Proteomes" id="UP000825935"/>
    </source>
</evidence>
<reference evidence="1" key="1">
    <citation type="submission" date="2021-08" db="EMBL/GenBank/DDBJ databases">
        <title>WGS assembly of Ceratopteris richardii.</title>
        <authorList>
            <person name="Marchant D.B."/>
            <person name="Chen G."/>
            <person name="Jenkins J."/>
            <person name="Shu S."/>
            <person name="Leebens-Mack J."/>
            <person name="Grimwood J."/>
            <person name="Schmutz J."/>
            <person name="Soltis P."/>
            <person name="Soltis D."/>
            <person name="Chen Z.-H."/>
        </authorList>
    </citation>
    <scope>NUCLEOTIDE SEQUENCE</scope>
    <source>
        <strain evidence="1">Whitten #5841</strain>
        <tissue evidence="1">Leaf</tissue>
    </source>
</reference>
<name>A0A8T2V281_CERRI</name>
<dbReference type="Proteomes" id="UP000825935">
    <property type="component" value="Chromosome 3"/>
</dbReference>
<evidence type="ECO:0000313" key="1">
    <source>
        <dbReference type="EMBL" id="KAH7441068.1"/>
    </source>
</evidence>